<dbReference type="AlphaFoldDB" id="M7SWD5"/>
<dbReference type="OMA" id="ESWLAEY"/>
<name>M7SWD5_EUTLA</name>
<dbReference type="PANTHER" id="PTHR42748:SF30">
    <property type="entry name" value="NMRA-LIKE DOMAIN-CONTAINING PROTEIN"/>
    <property type="match status" value="1"/>
</dbReference>
<dbReference type="KEGG" id="ela:UCREL1_11182"/>
<comment type="similarity">
    <text evidence="1">Belongs to the NmrA-type oxidoreductase family.</text>
</comment>
<reference evidence="6" key="1">
    <citation type="journal article" date="2013" name="Genome Announc.">
        <title>Draft genome sequence of the grapevine dieback fungus Eutypa lata UCR-EL1.</title>
        <authorList>
            <person name="Blanco-Ulate B."/>
            <person name="Rolshausen P.E."/>
            <person name="Cantu D."/>
        </authorList>
    </citation>
    <scope>NUCLEOTIDE SEQUENCE [LARGE SCALE GENOMIC DNA]</scope>
    <source>
        <strain evidence="6">UCR-EL1</strain>
    </source>
</reference>
<gene>
    <name evidence="5" type="ORF">UCREL1_11182</name>
</gene>
<dbReference type="GO" id="GO:0005634">
    <property type="term" value="C:nucleus"/>
    <property type="evidence" value="ECO:0007669"/>
    <property type="project" value="TreeGrafter"/>
</dbReference>
<organism evidence="5 6">
    <name type="scientific">Eutypa lata (strain UCR-EL1)</name>
    <name type="common">Grapevine dieback disease fungus</name>
    <name type="synonym">Eutypa armeniacae</name>
    <dbReference type="NCBI Taxonomy" id="1287681"/>
    <lineage>
        <taxon>Eukaryota</taxon>
        <taxon>Fungi</taxon>
        <taxon>Dikarya</taxon>
        <taxon>Ascomycota</taxon>
        <taxon>Pezizomycotina</taxon>
        <taxon>Sordariomycetes</taxon>
        <taxon>Xylariomycetidae</taxon>
        <taxon>Xylariales</taxon>
        <taxon>Diatrypaceae</taxon>
        <taxon>Eutypa</taxon>
    </lineage>
</organism>
<accession>M7SWD5</accession>
<dbReference type="HOGENOM" id="CLU_007383_8_4_1"/>
<evidence type="ECO:0000313" key="6">
    <source>
        <dbReference type="Proteomes" id="UP000012174"/>
    </source>
</evidence>
<dbReference type="Pfam" id="PF05368">
    <property type="entry name" value="NmrA"/>
    <property type="match status" value="1"/>
</dbReference>
<dbReference type="OrthoDB" id="419598at2759"/>
<keyword evidence="2" id="KW-0521">NADP</keyword>
<dbReference type="InterPro" id="IPR036291">
    <property type="entry name" value="NAD(P)-bd_dom_sf"/>
</dbReference>
<keyword evidence="3" id="KW-0560">Oxidoreductase</keyword>
<evidence type="ECO:0000259" key="4">
    <source>
        <dbReference type="Pfam" id="PF05368"/>
    </source>
</evidence>
<protein>
    <submittedName>
        <fullName evidence="5">Putative family protein</fullName>
    </submittedName>
</protein>
<dbReference type="Gene3D" id="3.40.50.720">
    <property type="entry name" value="NAD(P)-binding Rossmann-like Domain"/>
    <property type="match status" value="1"/>
</dbReference>
<evidence type="ECO:0000256" key="1">
    <source>
        <dbReference type="ARBA" id="ARBA00006328"/>
    </source>
</evidence>
<dbReference type="EMBL" id="KB707522">
    <property type="protein sequence ID" value="EMR61886.1"/>
    <property type="molecule type" value="Genomic_DNA"/>
</dbReference>
<feature type="domain" description="NmrA-like" evidence="4">
    <location>
        <begin position="6"/>
        <end position="276"/>
    </location>
</feature>
<sequence length="309" mass="34050">MSTATPTILMTLATGKQGLATVSALLASGAKVHAVVRDPTSPTAVSLSQQQGVTLFKGTNDDTSVFRTAAKGCTALFLNILSWPTNPDPAKQARGILEACKEAGITHVVTSTSGWAGDTTKWDIPLNRESWLAEYNRNEAAVEDVVRASGLKSWTIIRPFWFYSNYLPPIGEAFYPGLFANGQNNDGAEMLHSFAPDRVFPHIDVADIGRFATLALRDPDTFNRQEIELAGQNLTVEEVADAIRKVTGGEVKLKIRTPEEMQRDEEVVPWQLWANAVDLTVDIGALKSKYGFKFTTFEEFLEREKERLI</sequence>
<evidence type="ECO:0000256" key="3">
    <source>
        <dbReference type="ARBA" id="ARBA00023002"/>
    </source>
</evidence>
<dbReference type="Proteomes" id="UP000012174">
    <property type="component" value="Unassembled WGS sequence"/>
</dbReference>
<keyword evidence="6" id="KW-1185">Reference proteome</keyword>
<proteinExistence type="inferred from homology"/>
<evidence type="ECO:0000313" key="5">
    <source>
        <dbReference type="EMBL" id="EMR61886.1"/>
    </source>
</evidence>
<evidence type="ECO:0000256" key="2">
    <source>
        <dbReference type="ARBA" id="ARBA00022857"/>
    </source>
</evidence>
<dbReference type="SUPFAM" id="SSF51735">
    <property type="entry name" value="NAD(P)-binding Rossmann-fold domains"/>
    <property type="match status" value="1"/>
</dbReference>
<dbReference type="PANTHER" id="PTHR42748">
    <property type="entry name" value="NITROGEN METABOLITE REPRESSION PROTEIN NMRA FAMILY MEMBER"/>
    <property type="match status" value="1"/>
</dbReference>
<dbReference type="STRING" id="1287681.M7SWD5"/>
<dbReference type="eggNOG" id="ENOG502SN54">
    <property type="taxonomic scope" value="Eukaryota"/>
</dbReference>
<dbReference type="GO" id="GO:0016491">
    <property type="term" value="F:oxidoreductase activity"/>
    <property type="evidence" value="ECO:0007669"/>
    <property type="project" value="UniProtKB-KW"/>
</dbReference>
<dbReference type="InterPro" id="IPR008030">
    <property type="entry name" value="NmrA-like"/>
</dbReference>
<dbReference type="InterPro" id="IPR051164">
    <property type="entry name" value="NmrA-like_oxidored"/>
</dbReference>